<proteinExistence type="predicted"/>
<reference evidence="7" key="1">
    <citation type="submission" date="2022-07" db="EMBL/GenBank/DDBJ databases">
        <authorList>
            <person name="Macas J."/>
            <person name="Novak P."/>
            <person name="Neumann P."/>
        </authorList>
    </citation>
    <scope>NUCLEOTIDE SEQUENCE</scope>
</reference>
<evidence type="ECO:0000256" key="1">
    <source>
        <dbReference type="ARBA" id="ARBA00022723"/>
    </source>
</evidence>
<comment type="caution">
    <text evidence="7">The sequence shown here is derived from an EMBL/GenBank/DDBJ whole genome shotgun (WGS) entry which is preliminary data.</text>
</comment>
<feature type="domain" description="RING-CH-type" evidence="6">
    <location>
        <begin position="279"/>
        <end position="341"/>
    </location>
</feature>
<feature type="region of interest" description="Disordered" evidence="4">
    <location>
        <begin position="1"/>
        <end position="158"/>
    </location>
</feature>
<dbReference type="InterPro" id="IPR011016">
    <property type="entry name" value="Znf_RING-CH"/>
</dbReference>
<evidence type="ECO:0000256" key="2">
    <source>
        <dbReference type="ARBA" id="ARBA00022771"/>
    </source>
</evidence>
<feature type="compositionally biased region" description="Polar residues" evidence="4">
    <location>
        <begin position="75"/>
        <end position="94"/>
    </location>
</feature>
<protein>
    <recommendedName>
        <fullName evidence="6">RING-CH-type domain-containing protein</fullName>
    </recommendedName>
</protein>
<keyword evidence="9" id="KW-1185">Reference proteome</keyword>
<evidence type="ECO:0000313" key="7">
    <source>
        <dbReference type="EMBL" id="CAH9071331.1"/>
    </source>
</evidence>
<dbReference type="GO" id="GO:0008270">
    <property type="term" value="F:zinc ion binding"/>
    <property type="evidence" value="ECO:0007669"/>
    <property type="project" value="UniProtKB-KW"/>
</dbReference>
<feature type="transmembrane region" description="Helical" evidence="5">
    <location>
        <begin position="430"/>
        <end position="451"/>
    </location>
</feature>
<evidence type="ECO:0000256" key="5">
    <source>
        <dbReference type="SAM" id="Phobius"/>
    </source>
</evidence>
<dbReference type="AlphaFoldDB" id="A0AAV0C8A2"/>
<keyword evidence="2" id="KW-0863">Zinc-finger</keyword>
<dbReference type="Proteomes" id="UP001152523">
    <property type="component" value="Unassembled WGS sequence"/>
</dbReference>
<evidence type="ECO:0000256" key="4">
    <source>
        <dbReference type="SAM" id="MobiDB-lite"/>
    </source>
</evidence>
<gene>
    <name evidence="7" type="ORF">CEPIT_LOCUS3800</name>
    <name evidence="8" type="ORF">CEPIT_LOCUS44595</name>
</gene>
<feature type="region of interest" description="Disordered" evidence="4">
    <location>
        <begin position="256"/>
        <end position="278"/>
    </location>
</feature>
<dbReference type="CDD" id="cd16495">
    <property type="entry name" value="RING_CH-C4HC3_MARCH"/>
    <property type="match status" value="1"/>
</dbReference>
<feature type="transmembrane region" description="Helical" evidence="5">
    <location>
        <begin position="401"/>
        <end position="418"/>
    </location>
</feature>
<evidence type="ECO:0000259" key="6">
    <source>
        <dbReference type="PROSITE" id="PS51292"/>
    </source>
</evidence>
<dbReference type="InterPro" id="IPR013083">
    <property type="entry name" value="Znf_RING/FYVE/PHD"/>
</dbReference>
<dbReference type="PROSITE" id="PS51292">
    <property type="entry name" value="ZF_RING_CH"/>
    <property type="match status" value="1"/>
</dbReference>
<name>A0AAV0C8A2_9ASTE</name>
<dbReference type="SUPFAM" id="SSF57850">
    <property type="entry name" value="RING/U-box"/>
    <property type="match status" value="1"/>
</dbReference>
<keyword evidence="1" id="KW-0479">Metal-binding</keyword>
<feature type="transmembrane region" description="Helical" evidence="5">
    <location>
        <begin position="457"/>
        <end position="479"/>
    </location>
</feature>
<sequence length="498" mass="53920">MNMDKKQSFLSNEEEVLQMDKAESVISIPKGQSSSGGKTGEITQAKSGKKPDISLEIPPKYTQQSSYEGSEQIRTRLTPTQTGKKVNFHLNPNPSDKKVHGSPGQLPPRVSKSSSSSKRNLLPKLNFMSNNSGSNHLEMEKPSPENESGQEENKGVSISRSWSLSKMFAPGIRRTSSLPISKNGKLMSGGGGVVMGGNSNGVAAAAISASPTSSKGTQQVHIHRSISLPVVNKEGSNRKGEAFFRVIPSTPCLKEPDSIAPSTVPAGDSAEANEDGGEDIGEEEAVCRICLVELCEGGETLKMECSCKGEMALAHKECAITWFSIKGNKTCDVCKQDVRNLPVTLLRIQSVRNPISVATMLTEMEINGHRVSQEVPILVIVNMLAYFCFLEQLLVGKMGTGAIAISLPFSCVLGLLGSMTSSTMVLKRFVWVYASVQFAFVVLFAHIFYSLVHVQAVLSILLSIFAGFGVVMGGSSILVEYFRWLRRHRTLPPPGRWP</sequence>
<dbReference type="Gene3D" id="3.30.40.10">
    <property type="entry name" value="Zinc/RING finger domain, C3HC4 (zinc finger)"/>
    <property type="match status" value="1"/>
</dbReference>
<evidence type="ECO:0000313" key="9">
    <source>
        <dbReference type="Proteomes" id="UP001152523"/>
    </source>
</evidence>
<dbReference type="PANTHER" id="PTHR46158:SF1">
    <property type="entry name" value="RING_U-BOX SUPERFAMILY PROTEIN"/>
    <property type="match status" value="1"/>
</dbReference>
<evidence type="ECO:0000256" key="3">
    <source>
        <dbReference type="ARBA" id="ARBA00022833"/>
    </source>
</evidence>
<dbReference type="EMBL" id="CAMAPF010001187">
    <property type="protein sequence ID" value="CAH9148542.1"/>
    <property type="molecule type" value="Genomic_DNA"/>
</dbReference>
<dbReference type="Pfam" id="PF12906">
    <property type="entry name" value="RINGv"/>
    <property type="match status" value="1"/>
</dbReference>
<accession>A0AAV0C8A2</accession>
<dbReference type="PANTHER" id="PTHR46158">
    <property type="entry name" value="OS02G0165000 PROTEIN"/>
    <property type="match status" value="1"/>
</dbReference>
<evidence type="ECO:0000313" key="8">
    <source>
        <dbReference type="EMBL" id="CAH9148542.1"/>
    </source>
</evidence>
<organism evidence="7 9">
    <name type="scientific">Cuscuta epithymum</name>
    <dbReference type="NCBI Taxonomy" id="186058"/>
    <lineage>
        <taxon>Eukaryota</taxon>
        <taxon>Viridiplantae</taxon>
        <taxon>Streptophyta</taxon>
        <taxon>Embryophyta</taxon>
        <taxon>Tracheophyta</taxon>
        <taxon>Spermatophyta</taxon>
        <taxon>Magnoliopsida</taxon>
        <taxon>eudicotyledons</taxon>
        <taxon>Gunneridae</taxon>
        <taxon>Pentapetalae</taxon>
        <taxon>asterids</taxon>
        <taxon>lamiids</taxon>
        <taxon>Solanales</taxon>
        <taxon>Convolvulaceae</taxon>
        <taxon>Cuscuteae</taxon>
        <taxon>Cuscuta</taxon>
        <taxon>Cuscuta subgen. Cuscuta</taxon>
    </lineage>
</organism>
<dbReference type="EMBL" id="CAMAPF010000019">
    <property type="protein sequence ID" value="CAH9071331.1"/>
    <property type="molecule type" value="Genomic_DNA"/>
</dbReference>
<keyword evidence="5" id="KW-0472">Membrane</keyword>
<keyword evidence="3" id="KW-0862">Zinc</keyword>
<keyword evidence="5" id="KW-0812">Transmembrane</keyword>
<dbReference type="SMART" id="SM00744">
    <property type="entry name" value="RINGv"/>
    <property type="match status" value="1"/>
</dbReference>
<feature type="compositionally biased region" description="Polar residues" evidence="4">
    <location>
        <begin position="30"/>
        <end position="46"/>
    </location>
</feature>
<keyword evidence="5" id="KW-1133">Transmembrane helix</keyword>